<organism evidence="1 2">
    <name type="scientific">Vibrio vulnificus</name>
    <dbReference type="NCBI Taxonomy" id="672"/>
    <lineage>
        <taxon>Bacteria</taxon>
        <taxon>Pseudomonadati</taxon>
        <taxon>Pseudomonadota</taxon>
        <taxon>Gammaproteobacteria</taxon>
        <taxon>Vibrionales</taxon>
        <taxon>Vibrionaceae</taxon>
        <taxon>Vibrio</taxon>
    </lineage>
</organism>
<evidence type="ECO:0008006" key="3">
    <source>
        <dbReference type="Google" id="ProtNLM"/>
    </source>
</evidence>
<protein>
    <recommendedName>
        <fullName evidence="3">DUF2492 family protein</fullName>
    </recommendedName>
</protein>
<dbReference type="NCBIfam" id="TIGR03853">
    <property type="entry name" value="matur_matur"/>
    <property type="match status" value="1"/>
</dbReference>
<gene>
    <name evidence="1" type="ORF">CRN52_08390</name>
</gene>
<name>A0A2S3R4D6_VIBVL</name>
<dbReference type="Pfam" id="PF10678">
    <property type="entry name" value="DUF2492"/>
    <property type="match status" value="1"/>
</dbReference>
<sequence>MNDIHAHNLLHLIKEQPMDRAELLAHFGGDTRFHTCKLQGLDLDSLLSFLLEREKISEQQGKFCVNLARICNH</sequence>
<reference evidence="1 2" key="1">
    <citation type="journal article" date="2018" name="Front. Microbiol.">
        <title>Phylogeny of Vibrio vulnificus from the Analysis of the Core-Genome: Implications for Intra-Species Taxonomy.</title>
        <authorList>
            <person name="Roig F.J."/>
            <person name="Gonzalez-Candelas F."/>
            <person name="Sanjuan E."/>
            <person name="Fouz B."/>
            <person name="Feil E.J."/>
            <person name="Llorens C."/>
            <person name="Baker-Austin C."/>
            <person name="Oliver J.D."/>
            <person name="Danin-Poleg Y."/>
            <person name="Gibas C.J."/>
            <person name="Kashi Y."/>
            <person name="Gulig P.A."/>
            <person name="Morrison S.S."/>
            <person name="Amaro C."/>
        </authorList>
    </citation>
    <scope>NUCLEOTIDE SEQUENCE [LARGE SCALE GENOMIC DNA]</scope>
    <source>
        <strain evidence="1 2">CECT4608</strain>
    </source>
</reference>
<dbReference type="EMBL" id="PDGH01000074">
    <property type="protein sequence ID" value="POB48572.1"/>
    <property type="molecule type" value="Genomic_DNA"/>
</dbReference>
<accession>A0A2S3R4D6</accession>
<evidence type="ECO:0000313" key="2">
    <source>
        <dbReference type="Proteomes" id="UP000237466"/>
    </source>
</evidence>
<proteinExistence type="predicted"/>
<dbReference type="RefSeq" id="WP_103200140.1">
    <property type="nucleotide sequence ID" value="NZ_JASMUA010000013.1"/>
</dbReference>
<dbReference type="AlphaFoldDB" id="A0A2S3R4D6"/>
<dbReference type="InterPro" id="IPR019620">
    <property type="entry name" value="Metal-bd_prot_put"/>
</dbReference>
<comment type="caution">
    <text evidence="1">The sequence shown here is derived from an EMBL/GenBank/DDBJ whole genome shotgun (WGS) entry which is preliminary data.</text>
</comment>
<evidence type="ECO:0000313" key="1">
    <source>
        <dbReference type="EMBL" id="POB48572.1"/>
    </source>
</evidence>
<dbReference type="Proteomes" id="UP000237466">
    <property type="component" value="Unassembled WGS sequence"/>
</dbReference>